<feature type="transmembrane region" description="Helical" evidence="1">
    <location>
        <begin position="23"/>
        <end position="46"/>
    </location>
</feature>
<evidence type="ECO:0000256" key="1">
    <source>
        <dbReference type="SAM" id="Phobius"/>
    </source>
</evidence>
<dbReference type="STRING" id="1280950.HJO_07792"/>
<keyword evidence="1" id="KW-0812">Transmembrane</keyword>
<dbReference type="PATRIC" id="fig|1280950.3.peg.1561"/>
<dbReference type="AlphaFoldDB" id="A0A059FQ84"/>
<feature type="transmembrane region" description="Helical" evidence="1">
    <location>
        <begin position="66"/>
        <end position="89"/>
    </location>
</feature>
<gene>
    <name evidence="3" type="ORF">HJO_07792</name>
</gene>
<evidence type="ECO:0000313" key="3">
    <source>
        <dbReference type="EMBL" id="KCZ92840.1"/>
    </source>
</evidence>
<evidence type="ECO:0000259" key="2">
    <source>
        <dbReference type="Pfam" id="PF10756"/>
    </source>
</evidence>
<dbReference type="InterPro" id="IPR019692">
    <property type="entry name" value="CFP-6_PH"/>
</dbReference>
<dbReference type="Proteomes" id="UP000025171">
    <property type="component" value="Unassembled WGS sequence"/>
</dbReference>
<dbReference type="Pfam" id="PF10756">
    <property type="entry name" value="bPH_6"/>
    <property type="match status" value="1"/>
</dbReference>
<feature type="domain" description="Low molecular weight protein antigen 6 PH" evidence="2">
    <location>
        <begin position="99"/>
        <end position="134"/>
    </location>
</feature>
<evidence type="ECO:0000313" key="4">
    <source>
        <dbReference type="Proteomes" id="UP000025171"/>
    </source>
</evidence>
<dbReference type="EMBL" id="ARYK01000003">
    <property type="protein sequence ID" value="KCZ92840.1"/>
    <property type="molecule type" value="Genomic_DNA"/>
</dbReference>
<keyword evidence="1" id="KW-1133">Transmembrane helix</keyword>
<protein>
    <recommendedName>
        <fullName evidence="2">Low molecular weight protein antigen 6 PH domain-containing protein</fullName>
    </recommendedName>
</protein>
<keyword evidence="1" id="KW-0472">Membrane</keyword>
<organism evidence="3 4">
    <name type="scientific">Hyphomonas johnsonii MHS-2</name>
    <dbReference type="NCBI Taxonomy" id="1280950"/>
    <lineage>
        <taxon>Bacteria</taxon>
        <taxon>Pseudomonadati</taxon>
        <taxon>Pseudomonadota</taxon>
        <taxon>Alphaproteobacteria</taxon>
        <taxon>Hyphomonadales</taxon>
        <taxon>Hyphomonadaceae</taxon>
        <taxon>Hyphomonas</taxon>
    </lineage>
</organism>
<accession>A0A059FQ84</accession>
<comment type="caution">
    <text evidence="3">The sequence shown here is derived from an EMBL/GenBank/DDBJ whole genome shotgun (WGS) entry which is preliminary data.</text>
</comment>
<sequence>MQAALGKVARLMNERLEIRKKRYADGVILFVLGTAVLTGLVVLARVGARDFGELLVSYEKDAEQTLLVGGFLKACLGMGLVGLLALIYWRVQRMLSPVPEMVIDAQGILVRMGGREQLLSWDDVVALRLDTKGRSRSLRVSPAPDLVLGASTGRVFAWMDIVIAKGQISVDFQDVVEFVRRVAPADLSSQLSASAKSDAKPGDAP</sequence>
<reference evidence="3 4" key="1">
    <citation type="journal article" date="2014" name="Antonie Van Leeuwenhoek">
        <title>Hyphomonas beringensis sp. nov. and Hyphomonas chukchiensis sp. nov., isolated from surface seawater of the Bering Sea and Chukchi Sea.</title>
        <authorList>
            <person name="Li C."/>
            <person name="Lai Q."/>
            <person name="Li G."/>
            <person name="Dong C."/>
            <person name="Wang J."/>
            <person name="Liao Y."/>
            <person name="Shao Z."/>
        </authorList>
    </citation>
    <scope>NUCLEOTIDE SEQUENCE [LARGE SCALE GENOMIC DNA]</scope>
    <source>
        <strain evidence="3 4">MHS-2</strain>
    </source>
</reference>
<proteinExistence type="predicted"/>
<name>A0A059FQ84_9PROT</name>
<keyword evidence="4" id="KW-1185">Reference proteome</keyword>